<sequence>MGFDLLIVKKETAFYANIQDIVSQKYQQAFDANVNPSPDEFIVLKSKSEQLAGGIFGFTQSNNALFSEHYLDNQLQFICGAKRSQIAEIGSFASHQVSKAGKTVMSLMPLLMHKRNIKYVLMTATNRVRGILDELEIAYEIITQAKHCRVADPNVNWGSYYENDPQVCLIDIKQSILNTLSNHYAKELNINFNVAA</sequence>
<name>A0ABS5ZDA4_9GAMM</name>
<evidence type="ECO:0000313" key="1">
    <source>
        <dbReference type="EMBL" id="MBU2711959.1"/>
    </source>
</evidence>
<dbReference type="Pfam" id="PF12261">
    <property type="entry name" value="T_hemolysin"/>
    <property type="match status" value="1"/>
</dbReference>
<accession>A0ABS5ZDA4</accession>
<keyword evidence="2" id="KW-1185">Reference proteome</keyword>
<organism evidence="1 2">
    <name type="scientific">Zooshikella harenae</name>
    <dbReference type="NCBI Taxonomy" id="2827238"/>
    <lineage>
        <taxon>Bacteria</taxon>
        <taxon>Pseudomonadati</taxon>
        <taxon>Pseudomonadota</taxon>
        <taxon>Gammaproteobacteria</taxon>
        <taxon>Oceanospirillales</taxon>
        <taxon>Zooshikellaceae</taxon>
        <taxon>Zooshikella</taxon>
    </lineage>
</organism>
<gene>
    <name evidence="1" type="ORF">KCG35_12890</name>
</gene>
<dbReference type="Proteomes" id="UP000690515">
    <property type="component" value="Unassembled WGS sequence"/>
</dbReference>
<dbReference type="RefSeq" id="WP_215820115.1">
    <property type="nucleotide sequence ID" value="NZ_JAGSOY010000028.1"/>
</dbReference>
<protein>
    <submittedName>
        <fullName evidence="1">Thermostable hemolysin</fullName>
    </submittedName>
</protein>
<comment type="caution">
    <text evidence="1">The sequence shown here is derived from an EMBL/GenBank/DDBJ whole genome shotgun (WGS) entry which is preliminary data.</text>
</comment>
<dbReference type="EMBL" id="JAGSOY010000028">
    <property type="protein sequence ID" value="MBU2711959.1"/>
    <property type="molecule type" value="Genomic_DNA"/>
</dbReference>
<dbReference type="InterPro" id="IPR022050">
    <property type="entry name" value="T_hemolysin"/>
</dbReference>
<evidence type="ECO:0000313" key="2">
    <source>
        <dbReference type="Proteomes" id="UP000690515"/>
    </source>
</evidence>
<proteinExistence type="predicted"/>
<reference evidence="1 2" key="1">
    <citation type="submission" date="2021-04" db="EMBL/GenBank/DDBJ databases">
        <authorList>
            <person name="Pira H."/>
            <person name="Risdian C."/>
            <person name="Wink J."/>
        </authorList>
    </citation>
    <scope>NUCLEOTIDE SEQUENCE [LARGE SCALE GENOMIC DNA]</scope>
    <source>
        <strain evidence="1 2">WH53</strain>
    </source>
</reference>